<organism evidence="3 4">
    <name type="scientific">Pelagomonas calceolata</name>
    <dbReference type="NCBI Taxonomy" id="35677"/>
    <lineage>
        <taxon>Eukaryota</taxon>
        <taxon>Sar</taxon>
        <taxon>Stramenopiles</taxon>
        <taxon>Ochrophyta</taxon>
        <taxon>Pelagophyceae</taxon>
        <taxon>Pelagomonadales</taxon>
        <taxon>Pelagomonadaceae</taxon>
        <taxon>Pelagomonas</taxon>
    </lineage>
</organism>
<evidence type="ECO:0000256" key="1">
    <source>
        <dbReference type="SAM" id="Phobius"/>
    </source>
</evidence>
<protein>
    <submittedName>
        <fullName evidence="3">Uncharacterized protein</fullName>
    </submittedName>
</protein>
<keyword evidence="1" id="KW-0812">Transmembrane</keyword>
<proteinExistence type="predicted"/>
<feature type="signal peptide" evidence="2">
    <location>
        <begin position="1"/>
        <end position="17"/>
    </location>
</feature>
<keyword evidence="1" id="KW-1133">Transmembrane helix</keyword>
<sequence length="240" mass="26177">MMRCLLLLVLLAWSTEAGFRMEGYDSGEPGSGPCESHTLSWADAHWTNLQNPHESVDDVACLDIYEDEIPVSMRIDASACSAWSSESKIWMTTYDSHGCGNDLDASFNFTDGQCRKQETDPWSCFFYQNNAFHYGRCWNIFSVRLSCWDGSHPTSDDDDDAPATASTEVLVVIGVLLLLVGVGAGVFVSRRRPAPEAPAVIQMATHVVVDDGQMAKADPESPAAPPIVASAEEVPAPVWT</sequence>
<keyword evidence="1" id="KW-0472">Membrane</keyword>
<feature type="transmembrane region" description="Helical" evidence="1">
    <location>
        <begin position="169"/>
        <end position="188"/>
    </location>
</feature>
<evidence type="ECO:0000313" key="3">
    <source>
        <dbReference type="EMBL" id="CAH0374132.1"/>
    </source>
</evidence>
<comment type="caution">
    <text evidence="3">The sequence shown here is derived from an EMBL/GenBank/DDBJ whole genome shotgun (WGS) entry which is preliminary data.</text>
</comment>
<dbReference type="EMBL" id="CAKKNE010000004">
    <property type="protein sequence ID" value="CAH0374132.1"/>
    <property type="molecule type" value="Genomic_DNA"/>
</dbReference>
<name>A0A8J2STJ8_9STRA</name>
<reference evidence="3" key="1">
    <citation type="submission" date="2021-11" db="EMBL/GenBank/DDBJ databases">
        <authorList>
            <consortium name="Genoscope - CEA"/>
            <person name="William W."/>
        </authorList>
    </citation>
    <scope>NUCLEOTIDE SEQUENCE</scope>
</reference>
<accession>A0A8J2STJ8</accession>
<gene>
    <name evidence="3" type="ORF">PECAL_4P14000</name>
</gene>
<evidence type="ECO:0000256" key="2">
    <source>
        <dbReference type="SAM" id="SignalP"/>
    </source>
</evidence>
<keyword evidence="4" id="KW-1185">Reference proteome</keyword>
<dbReference type="Proteomes" id="UP000789595">
    <property type="component" value="Unassembled WGS sequence"/>
</dbReference>
<keyword evidence="2" id="KW-0732">Signal</keyword>
<feature type="chain" id="PRO_5035170820" evidence="2">
    <location>
        <begin position="18"/>
        <end position="240"/>
    </location>
</feature>
<dbReference type="AlphaFoldDB" id="A0A8J2STJ8"/>
<evidence type="ECO:0000313" key="4">
    <source>
        <dbReference type="Proteomes" id="UP000789595"/>
    </source>
</evidence>